<proteinExistence type="predicted"/>
<gene>
    <name evidence="1" type="ORF">KIPB_014898</name>
</gene>
<feature type="non-terminal residue" evidence="1">
    <location>
        <position position="245"/>
    </location>
</feature>
<evidence type="ECO:0000313" key="2">
    <source>
        <dbReference type="Proteomes" id="UP000265618"/>
    </source>
</evidence>
<dbReference type="AlphaFoldDB" id="A0A391NXE5"/>
<dbReference type="Proteomes" id="UP000265618">
    <property type="component" value="Unassembled WGS sequence"/>
</dbReference>
<protein>
    <submittedName>
        <fullName evidence="1">Uncharacterized protein</fullName>
    </submittedName>
</protein>
<organism evidence="1 2">
    <name type="scientific">Kipferlia bialata</name>
    <dbReference type="NCBI Taxonomy" id="797122"/>
    <lineage>
        <taxon>Eukaryota</taxon>
        <taxon>Metamonada</taxon>
        <taxon>Carpediemonas-like organisms</taxon>
        <taxon>Kipferlia</taxon>
    </lineage>
</organism>
<dbReference type="SUPFAM" id="SSF63825">
    <property type="entry name" value="YWTD domain"/>
    <property type="match status" value="1"/>
</dbReference>
<name>A0A391NXE5_9EUKA</name>
<dbReference type="EMBL" id="BDIP01007965">
    <property type="protein sequence ID" value="GCA64646.1"/>
    <property type="molecule type" value="Genomic_DNA"/>
</dbReference>
<evidence type="ECO:0000313" key="1">
    <source>
        <dbReference type="EMBL" id="GCA64646.1"/>
    </source>
</evidence>
<keyword evidence="2" id="KW-1185">Reference proteome</keyword>
<comment type="caution">
    <text evidence="1">The sequence shown here is derived from an EMBL/GenBank/DDBJ whole genome shotgun (WGS) entry which is preliminary data.</text>
</comment>
<sequence length="245" mass="25560">GNEFRLFSFSAAGVPTLLHVSPTLPVSWQLVDVKISPEAASALGNATSIAWGYDTNGYAVAAVTETGHTTHILRLDPSAASITLLCHLPSPVTHTVARVTCCDKRVLLSNVSGSEVTVVSTDTGSTQECSVKGTIHSICPVGTVVHDGNNLHVSVRDGTCVCVCPSAMDHCVRGTSLLWVSRDRGGAKTTLSSLDLSPLRSTPQLALGSDAVPSIPLFPWVCEREGSPATIRCPLSSGCIDITLG</sequence>
<feature type="non-terminal residue" evidence="1">
    <location>
        <position position="1"/>
    </location>
</feature>
<accession>A0A391NXE5</accession>
<reference evidence="1 2" key="1">
    <citation type="journal article" date="2018" name="PLoS ONE">
        <title>The draft genome of Kipferlia bialata reveals reductive genome evolution in fornicate parasites.</title>
        <authorList>
            <person name="Tanifuji G."/>
            <person name="Takabayashi S."/>
            <person name="Kume K."/>
            <person name="Takagi M."/>
            <person name="Nakayama T."/>
            <person name="Kamikawa R."/>
            <person name="Inagaki Y."/>
            <person name="Hashimoto T."/>
        </authorList>
    </citation>
    <scope>NUCLEOTIDE SEQUENCE [LARGE SCALE GENOMIC DNA]</scope>
    <source>
        <strain evidence="1">NY0173</strain>
    </source>
</reference>